<dbReference type="EMBL" id="CM029054">
    <property type="protein sequence ID" value="KAG2543153.1"/>
    <property type="molecule type" value="Genomic_DNA"/>
</dbReference>
<dbReference type="PANTHER" id="PTHR43601">
    <property type="entry name" value="THIOREDOXIN, MITOCHONDRIAL"/>
    <property type="match status" value="1"/>
</dbReference>
<dbReference type="EMBL" id="CM029054">
    <property type="protein sequence ID" value="KAG2543156.1"/>
    <property type="molecule type" value="Genomic_DNA"/>
</dbReference>
<evidence type="ECO:0000313" key="5">
    <source>
        <dbReference type="EMBL" id="KAG2543155.1"/>
    </source>
</evidence>
<dbReference type="SUPFAM" id="SSF52833">
    <property type="entry name" value="Thioredoxin-like"/>
    <property type="match status" value="1"/>
</dbReference>
<name>A0A8T0N232_PANVG</name>
<sequence length="159" mass="17908">MVDNMKNIKSQEDFDKQLLMAGDKFTVVHFFSPSCGACKGLHSKVHQFARMHPGLQFLMVNYNEQTEICKKLNVYVLPLFRFYRGAEGRICSFSCTISTIHKFKDALKRHGVQTESLATEKSLEEPESKSFTPPSDIPNASDPSLNMDGGDGWVEPSNE</sequence>
<reference evidence="5" key="1">
    <citation type="submission" date="2020-05" db="EMBL/GenBank/DDBJ databases">
        <title>WGS assembly of Panicum virgatum.</title>
        <authorList>
            <person name="Lovell J.T."/>
            <person name="Jenkins J."/>
            <person name="Shu S."/>
            <person name="Juenger T.E."/>
            <person name="Schmutz J."/>
        </authorList>
    </citation>
    <scope>NUCLEOTIDE SEQUENCE</scope>
    <source>
        <strain evidence="5">AP13</strain>
    </source>
</reference>
<gene>
    <name evidence="5" type="ORF">PVAP13_9NG721100</name>
</gene>
<dbReference type="PANTHER" id="PTHR43601:SF35">
    <property type="entry name" value="THIOREDOXIN DOMAIN-CONTAINING PROTEIN"/>
    <property type="match status" value="1"/>
</dbReference>
<protein>
    <recommendedName>
        <fullName evidence="4">Thioredoxin domain-containing protein</fullName>
    </recommendedName>
</protein>
<dbReference type="Pfam" id="PF00085">
    <property type="entry name" value="Thioredoxin"/>
    <property type="match status" value="1"/>
</dbReference>
<dbReference type="GO" id="GO:0045454">
    <property type="term" value="P:cell redox homeostasis"/>
    <property type="evidence" value="ECO:0007669"/>
    <property type="project" value="TreeGrafter"/>
</dbReference>
<evidence type="ECO:0000256" key="3">
    <source>
        <dbReference type="SAM" id="MobiDB-lite"/>
    </source>
</evidence>
<comment type="caution">
    <text evidence="5">The sequence shown here is derived from an EMBL/GenBank/DDBJ whole genome shotgun (WGS) entry which is preliminary data.</text>
</comment>
<keyword evidence="6" id="KW-1185">Reference proteome</keyword>
<dbReference type="AlphaFoldDB" id="A0A8T0N232"/>
<dbReference type="GO" id="GO:0009507">
    <property type="term" value="C:chloroplast"/>
    <property type="evidence" value="ECO:0007669"/>
    <property type="project" value="TreeGrafter"/>
</dbReference>
<feature type="region of interest" description="Disordered" evidence="3">
    <location>
        <begin position="116"/>
        <end position="159"/>
    </location>
</feature>
<dbReference type="Gene3D" id="3.40.30.10">
    <property type="entry name" value="Glutaredoxin"/>
    <property type="match status" value="1"/>
</dbReference>
<keyword evidence="2" id="KW-0676">Redox-active center</keyword>
<comment type="similarity">
    <text evidence="1">Belongs to the thioredoxin family.</text>
</comment>
<evidence type="ECO:0000313" key="6">
    <source>
        <dbReference type="Proteomes" id="UP000823388"/>
    </source>
</evidence>
<evidence type="ECO:0000259" key="4">
    <source>
        <dbReference type="Pfam" id="PF00085"/>
    </source>
</evidence>
<dbReference type="InterPro" id="IPR013766">
    <property type="entry name" value="Thioredoxin_domain"/>
</dbReference>
<dbReference type="InterPro" id="IPR036249">
    <property type="entry name" value="Thioredoxin-like_sf"/>
</dbReference>
<dbReference type="Proteomes" id="UP000823388">
    <property type="component" value="Chromosome 9N"/>
</dbReference>
<dbReference type="EMBL" id="CM029054">
    <property type="protein sequence ID" value="KAG2543155.1"/>
    <property type="molecule type" value="Genomic_DNA"/>
</dbReference>
<dbReference type="EMBL" id="CM029054">
    <property type="protein sequence ID" value="KAG2543154.1"/>
    <property type="molecule type" value="Genomic_DNA"/>
</dbReference>
<evidence type="ECO:0000256" key="1">
    <source>
        <dbReference type="ARBA" id="ARBA00008987"/>
    </source>
</evidence>
<accession>A0A8T0N232</accession>
<dbReference type="CDD" id="cd02947">
    <property type="entry name" value="TRX_family"/>
    <property type="match status" value="1"/>
</dbReference>
<dbReference type="EMBL" id="CM029054">
    <property type="protein sequence ID" value="KAG2543152.1"/>
    <property type="molecule type" value="Genomic_DNA"/>
</dbReference>
<evidence type="ECO:0000256" key="2">
    <source>
        <dbReference type="ARBA" id="ARBA00023284"/>
    </source>
</evidence>
<organism evidence="5 6">
    <name type="scientific">Panicum virgatum</name>
    <name type="common">Blackwell switchgrass</name>
    <dbReference type="NCBI Taxonomy" id="38727"/>
    <lineage>
        <taxon>Eukaryota</taxon>
        <taxon>Viridiplantae</taxon>
        <taxon>Streptophyta</taxon>
        <taxon>Embryophyta</taxon>
        <taxon>Tracheophyta</taxon>
        <taxon>Spermatophyta</taxon>
        <taxon>Magnoliopsida</taxon>
        <taxon>Liliopsida</taxon>
        <taxon>Poales</taxon>
        <taxon>Poaceae</taxon>
        <taxon>PACMAD clade</taxon>
        <taxon>Panicoideae</taxon>
        <taxon>Panicodae</taxon>
        <taxon>Paniceae</taxon>
        <taxon>Panicinae</taxon>
        <taxon>Panicum</taxon>
        <taxon>Panicum sect. Hiantes</taxon>
    </lineage>
</organism>
<proteinExistence type="inferred from homology"/>
<feature type="domain" description="Thioredoxin" evidence="4">
    <location>
        <begin position="10"/>
        <end position="87"/>
    </location>
</feature>